<gene>
    <name evidence="2" type="ORF">PHYPSEUDO_010911</name>
</gene>
<reference evidence="2" key="1">
    <citation type="submission" date="2021-02" db="EMBL/GenBank/DDBJ databases">
        <authorList>
            <person name="Palmer J.M."/>
        </authorList>
    </citation>
    <scope>NUCLEOTIDE SEQUENCE</scope>
    <source>
        <strain evidence="2">SCRP734</strain>
    </source>
</reference>
<sequence>MAISDNSSTNASGATQQEMSKLQEMMTNGANEASSYLDSLKAKFTDYDSSHKSSKESASTYFQTAMDRARASVDEFKRSGEDVRKSGNNASDTVVDTAKRSMDQAGSALDDLGKSAQAYDQHVRDSINSSVDDAKDSGAKTATSWQDSISSLINSTRESTFHGFEALQNQFTATQKAMADQASSAADGISTKASEASEQFKPADTKSSGQEGGPTLMERATGAVSSGVGYVTSAFQGPDDASDKKAGTKSS</sequence>
<proteinExistence type="predicted"/>
<comment type="caution">
    <text evidence="2">The sequence shown here is derived from an EMBL/GenBank/DDBJ whole genome shotgun (WGS) entry which is preliminary data.</text>
</comment>
<evidence type="ECO:0000313" key="3">
    <source>
        <dbReference type="Proteomes" id="UP000694044"/>
    </source>
</evidence>
<dbReference type="Proteomes" id="UP000694044">
    <property type="component" value="Unassembled WGS sequence"/>
</dbReference>
<dbReference type="EMBL" id="JAGDFM010000476">
    <property type="protein sequence ID" value="KAG7377861.1"/>
    <property type="molecule type" value="Genomic_DNA"/>
</dbReference>
<feature type="compositionally biased region" description="Basic and acidic residues" evidence="1">
    <location>
        <begin position="76"/>
        <end position="85"/>
    </location>
</feature>
<name>A0A8T1V9X6_9STRA</name>
<feature type="region of interest" description="Disordered" evidence="1">
    <location>
        <begin position="1"/>
        <end position="30"/>
    </location>
</feature>
<feature type="region of interest" description="Disordered" evidence="1">
    <location>
        <begin position="178"/>
        <end position="251"/>
    </location>
</feature>
<organism evidence="2 3">
    <name type="scientific">Phytophthora pseudosyringae</name>
    <dbReference type="NCBI Taxonomy" id="221518"/>
    <lineage>
        <taxon>Eukaryota</taxon>
        <taxon>Sar</taxon>
        <taxon>Stramenopiles</taxon>
        <taxon>Oomycota</taxon>
        <taxon>Peronosporomycetes</taxon>
        <taxon>Peronosporales</taxon>
        <taxon>Peronosporaceae</taxon>
        <taxon>Phytophthora</taxon>
    </lineage>
</organism>
<feature type="region of interest" description="Disordered" evidence="1">
    <location>
        <begin position="127"/>
        <end position="146"/>
    </location>
</feature>
<dbReference type="OrthoDB" id="113745at2759"/>
<evidence type="ECO:0000256" key="1">
    <source>
        <dbReference type="SAM" id="MobiDB-lite"/>
    </source>
</evidence>
<accession>A0A8T1V9X6</accession>
<evidence type="ECO:0000313" key="2">
    <source>
        <dbReference type="EMBL" id="KAG7377861.1"/>
    </source>
</evidence>
<dbReference type="AlphaFoldDB" id="A0A8T1V9X6"/>
<keyword evidence="3" id="KW-1185">Reference proteome</keyword>
<feature type="region of interest" description="Disordered" evidence="1">
    <location>
        <begin position="76"/>
        <end position="113"/>
    </location>
</feature>
<protein>
    <submittedName>
        <fullName evidence="2">Uncharacterized protein</fullName>
    </submittedName>
</protein>
<feature type="compositionally biased region" description="Basic and acidic residues" evidence="1">
    <location>
        <begin position="241"/>
        <end position="251"/>
    </location>
</feature>